<sequence>MEVAAGHLGDSERSLRAAEARRVRALVEGDWDTFGQLCDDRLVYTHSVGRRDSKESLLESLCSGTVRYYRIEHDLDAVVRVGDAAWVSGRMRAEITSRGQERQLDTLTTSVWIRSSREWKLLAFHTTARAG</sequence>
<dbReference type="Gene3D" id="3.10.450.50">
    <property type="match status" value="1"/>
</dbReference>
<organism evidence="2 3">
    <name type="scientific">Arthrobacter hankyongi</name>
    <dbReference type="NCBI Taxonomy" id="2904801"/>
    <lineage>
        <taxon>Bacteria</taxon>
        <taxon>Bacillati</taxon>
        <taxon>Actinomycetota</taxon>
        <taxon>Actinomycetes</taxon>
        <taxon>Micrococcales</taxon>
        <taxon>Micrococcaceae</taxon>
        <taxon>Arthrobacter</taxon>
    </lineage>
</organism>
<gene>
    <name evidence="2" type="ORF">LVY72_05895</name>
</gene>
<feature type="domain" description="DUF4440" evidence="1">
    <location>
        <begin position="15"/>
        <end position="121"/>
    </location>
</feature>
<accession>A0ABS9L432</accession>
<name>A0ABS9L432_9MICC</name>
<reference evidence="2" key="1">
    <citation type="submission" date="2022-01" db="EMBL/GenBank/DDBJ databases">
        <authorList>
            <person name="Jo J.-H."/>
            <person name="Im W.-T."/>
        </authorList>
    </citation>
    <scope>NUCLEOTIDE SEQUENCE</scope>
    <source>
        <strain evidence="2">I2-34</strain>
    </source>
</reference>
<dbReference type="RefSeq" id="WP_237818658.1">
    <property type="nucleotide sequence ID" value="NZ_JAKLTQ010000002.1"/>
</dbReference>
<protein>
    <submittedName>
        <fullName evidence="2">Nuclear transport factor 2 family protein</fullName>
    </submittedName>
</protein>
<dbReference type="Proteomes" id="UP001165368">
    <property type="component" value="Unassembled WGS sequence"/>
</dbReference>
<evidence type="ECO:0000313" key="2">
    <source>
        <dbReference type="EMBL" id="MCG2621447.1"/>
    </source>
</evidence>
<evidence type="ECO:0000313" key="3">
    <source>
        <dbReference type="Proteomes" id="UP001165368"/>
    </source>
</evidence>
<dbReference type="EMBL" id="JAKLTQ010000002">
    <property type="protein sequence ID" value="MCG2621447.1"/>
    <property type="molecule type" value="Genomic_DNA"/>
</dbReference>
<dbReference type="InterPro" id="IPR027843">
    <property type="entry name" value="DUF4440"/>
</dbReference>
<dbReference type="Pfam" id="PF14534">
    <property type="entry name" value="DUF4440"/>
    <property type="match status" value="1"/>
</dbReference>
<comment type="caution">
    <text evidence="2">The sequence shown here is derived from an EMBL/GenBank/DDBJ whole genome shotgun (WGS) entry which is preliminary data.</text>
</comment>
<dbReference type="InterPro" id="IPR032710">
    <property type="entry name" value="NTF2-like_dom_sf"/>
</dbReference>
<proteinExistence type="predicted"/>
<evidence type="ECO:0000259" key="1">
    <source>
        <dbReference type="Pfam" id="PF14534"/>
    </source>
</evidence>
<keyword evidence="3" id="KW-1185">Reference proteome</keyword>
<dbReference type="SUPFAM" id="SSF54427">
    <property type="entry name" value="NTF2-like"/>
    <property type="match status" value="1"/>
</dbReference>